<feature type="transmembrane region" description="Helical" evidence="1">
    <location>
        <begin position="324"/>
        <end position="345"/>
    </location>
</feature>
<dbReference type="GO" id="GO:0006457">
    <property type="term" value="P:protein folding"/>
    <property type="evidence" value="ECO:0007669"/>
    <property type="project" value="TreeGrafter"/>
</dbReference>
<dbReference type="AlphaFoldDB" id="A0A1B9GRK0"/>
<evidence type="ECO:0000313" key="2">
    <source>
        <dbReference type="EMBL" id="OCF33598.1"/>
    </source>
</evidence>
<feature type="transmembrane region" description="Helical" evidence="1">
    <location>
        <begin position="214"/>
        <end position="234"/>
    </location>
</feature>
<feature type="transmembrane region" description="Helical" evidence="1">
    <location>
        <begin position="183"/>
        <end position="202"/>
    </location>
</feature>
<dbReference type="PANTHER" id="PTHR35329:SF1">
    <property type="entry name" value="CHITIN SYNTHASE EXPORT CHAPERONE"/>
    <property type="match status" value="1"/>
</dbReference>
<feature type="transmembrane region" description="Helical" evidence="1">
    <location>
        <begin position="257"/>
        <end position="286"/>
    </location>
</feature>
<reference evidence="2 3" key="1">
    <citation type="submission" date="2013-07" db="EMBL/GenBank/DDBJ databases">
        <title>The Genome Sequence of Cryptococcus heveanensis BCC8398.</title>
        <authorList>
            <consortium name="The Broad Institute Genome Sequencing Platform"/>
            <person name="Cuomo C."/>
            <person name="Litvintseva A."/>
            <person name="Chen Y."/>
            <person name="Heitman J."/>
            <person name="Sun S."/>
            <person name="Springer D."/>
            <person name="Dromer F."/>
            <person name="Young S.K."/>
            <person name="Zeng Q."/>
            <person name="Gargeya S."/>
            <person name="Fitzgerald M."/>
            <person name="Abouelleil A."/>
            <person name="Alvarado L."/>
            <person name="Berlin A.M."/>
            <person name="Chapman S.B."/>
            <person name="Dewar J."/>
            <person name="Goldberg J."/>
            <person name="Griggs A."/>
            <person name="Gujja S."/>
            <person name="Hansen M."/>
            <person name="Howarth C."/>
            <person name="Imamovic A."/>
            <person name="Larimer J."/>
            <person name="McCowan C."/>
            <person name="Murphy C."/>
            <person name="Pearson M."/>
            <person name="Priest M."/>
            <person name="Roberts A."/>
            <person name="Saif S."/>
            <person name="Shea T."/>
            <person name="Sykes S."/>
            <person name="Wortman J."/>
            <person name="Nusbaum C."/>
            <person name="Birren B."/>
        </authorList>
    </citation>
    <scope>NUCLEOTIDE SEQUENCE [LARGE SCALE GENOMIC DNA]</scope>
    <source>
        <strain evidence="2 3">BCC8398</strain>
    </source>
</reference>
<feature type="transmembrane region" description="Helical" evidence="1">
    <location>
        <begin position="117"/>
        <end position="137"/>
    </location>
</feature>
<sequence>MPDPFGSFQWICNHTVLPQCNLIFSQLYRAESPPLTTLFPDESEFFTEFNIVSDPSAAPTCRPGNPHTDAVTGRPLQSARSSREDPIVQAARSVAGTGVGANCEIPRVGQRDSPGDIALIVLSALSLLMAIILSVTASRRKAAVGRVELRFLLFLYGIHCVFQILTISSLFEQGGLGLSVMSSIHVAFVATLFWVLLGNGLIATQFVEDGTAAALAPLILFAILFFIPTLYIGLDTSLGWTSVFRFDTDSPDELKNITLFVLTLIWPAAAAFLYTIIMLYITLVVLKETKPALLYFGAFALFAGAQVVFFLASQPLCNTSNGKVNSAFLATLLESASVGVLYLAWKSITEDDWGEEVYGIY</sequence>
<keyword evidence="3" id="KW-1185">Reference proteome</keyword>
<dbReference type="Proteomes" id="UP000092666">
    <property type="component" value="Unassembled WGS sequence"/>
</dbReference>
<dbReference type="EMBL" id="KI669504">
    <property type="protein sequence ID" value="OCF33598.1"/>
    <property type="molecule type" value="Genomic_DNA"/>
</dbReference>
<keyword evidence="1" id="KW-0812">Transmembrane</keyword>
<feature type="transmembrane region" description="Helical" evidence="1">
    <location>
        <begin position="149"/>
        <end position="171"/>
    </location>
</feature>
<evidence type="ECO:0000313" key="3">
    <source>
        <dbReference type="Proteomes" id="UP000092666"/>
    </source>
</evidence>
<evidence type="ECO:0000256" key="1">
    <source>
        <dbReference type="SAM" id="Phobius"/>
    </source>
</evidence>
<accession>A0A1B9GRK0</accession>
<proteinExistence type="predicted"/>
<dbReference type="InterPro" id="IPR022057">
    <property type="entry name" value="Chs7"/>
</dbReference>
<feature type="transmembrane region" description="Helical" evidence="1">
    <location>
        <begin position="293"/>
        <end position="312"/>
    </location>
</feature>
<name>A0A1B9GRK0_9TREE</name>
<dbReference type="PANTHER" id="PTHR35329">
    <property type="entry name" value="CHITIN SYNTHASE EXPORT CHAPERONE"/>
    <property type="match status" value="1"/>
</dbReference>
<organism evidence="2 3">
    <name type="scientific">Kwoniella heveanensis BCC8398</name>
    <dbReference type="NCBI Taxonomy" id="1296120"/>
    <lineage>
        <taxon>Eukaryota</taxon>
        <taxon>Fungi</taxon>
        <taxon>Dikarya</taxon>
        <taxon>Basidiomycota</taxon>
        <taxon>Agaricomycotina</taxon>
        <taxon>Tremellomycetes</taxon>
        <taxon>Tremellales</taxon>
        <taxon>Cryptococcaceae</taxon>
        <taxon>Kwoniella</taxon>
    </lineage>
</organism>
<dbReference type="Pfam" id="PF12271">
    <property type="entry name" value="Chs7"/>
    <property type="match status" value="1"/>
</dbReference>
<gene>
    <name evidence="2" type="ORF">I316_04671</name>
</gene>
<keyword evidence="1" id="KW-0472">Membrane</keyword>
<dbReference type="GO" id="GO:0005789">
    <property type="term" value="C:endoplasmic reticulum membrane"/>
    <property type="evidence" value="ECO:0007669"/>
    <property type="project" value="TreeGrafter"/>
</dbReference>
<dbReference type="OrthoDB" id="5582162at2759"/>
<keyword evidence="1" id="KW-1133">Transmembrane helix</keyword>
<dbReference type="GO" id="GO:0051082">
    <property type="term" value="F:unfolded protein binding"/>
    <property type="evidence" value="ECO:0007669"/>
    <property type="project" value="TreeGrafter"/>
</dbReference>
<dbReference type="STRING" id="1296120.A0A1B9GRK0"/>
<reference evidence="3" key="2">
    <citation type="submission" date="2013-12" db="EMBL/GenBank/DDBJ databases">
        <title>Evolution of pathogenesis and genome organization in the Tremellales.</title>
        <authorList>
            <person name="Cuomo C."/>
            <person name="Litvintseva A."/>
            <person name="Heitman J."/>
            <person name="Chen Y."/>
            <person name="Sun S."/>
            <person name="Springer D."/>
            <person name="Dromer F."/>
            <person name="Young S."/>
            <person name="Zeng Q."/>
            <person name="Chapman S."/>
            <person name="Gujja S."/>
            <person name="Saif S."/>
            <person name="Birren B."/>
        </authorList>
    </citation>
    <scope>NUCLEOTIDE SEQUENCE [LARGE SCALE GENOMIC DNA]</scope>
    <source>
        <strain evidence="3">BCC8398</strain>
    </source>
</reference>
<protein>
    <submittedName>
        <fullName evidence="2">Uncharacterized protein</fullName>
    </submittedName>
</protein>